<protein>
    <submittedName>
        <fullName evidence="1">Uncharacterized protein</fullName>
    </submittedName>
</protein>
<gene>
    <name evidence="1" type="ORF">LCGC14_2399970</name>
</gene>
<reference evidence="1" key="1">
    <citation type="journal article" date="2015" name="Nature">
        <title>Complex archaea that bridge the gap between prokaryotes and eukaryotes.</title>
        <authorList>
            <person name="Spang A."/>
            <person name="Saw J.H."/>
            <person name="Jorgensen S.L."/>
            <person name="Zaremba-Niedzwiedzka K."/>
            <person name="Martijn J."/>
            <person name="Lind A.E."/>
            <person name="van Eijk R."/>
            <person name="Schleper C."/>
            <person name="Guy L."/>
            <person name="Ettema T.J."/>
        </authorList>
    </citation>
    <scope>NUCLEOTIDE SEQUENCE</scope>
</reference>
<dbReference type="EMBL" id="LAZR01036013">
    <property type="protein sequence ID" value="KKL25972.1"/>
    <property type="molecule type" value="Genomic_DNA"/>
</dbReference>
<feature type="non-terminal residue" evidence="1">
    <location>
        <position position="44"/>
    </location>
</feature>
<comment type="caution">
    <text evidence="1">The sequence shown here is derived from an EMBL/GenBank/DDBJ whole genome shotgun (WGS) entry which is preliminary data.</text>
</comment>
<accession>A0A0F9CHQ6</accession>
<proteinExistence type="predicted"/>
<name>A0A0F9CHQ6_9ZZZZ</name>
<organism evidence="1">
    <name type="scientific">marine sediment metagenome</name>
    <dbReference type="NCBI Taxonomy" id="412755"/>
    <lineage>
        <taxon>unclassified sequences</taxon>
        <taxon>metagenomes</taxon>
        <taxon>ecological metagenomes</taxon>
    </lineage>
</organism>
<evidence type="ECO:0000313" key="1">
    <source>
        <dbReference type="EMBL" id="KKL25972.1"/>
    </source>
</evidence>
<sequence>MKNFLNTKTIIGSLVVGLIGSALWENLFRDLLNLGGKTLLTIST</sequence>
<dbReference type="AlphaFoldDB" id="A0A0F9CHQ6"/>